<evidence type="ECO:0000313" key="1">
    <source>
        <dbReference type="EMBL" id="GFE83727.1"/>
    </source>
</evidence>
<gene>
    <name evidence="1" type="ORF">GCM10011487_57270</name>
</gene>
<proteinExistence type="predicted"/>
<protein>
    <submittedName>
        <fullName evidence="1">Uncharacterized protein</fullName>
    </submittedName>
</protein>
<comment type="caution">
    <text evidence="1">The sequence shown here is derived from an EMBL/GenBank/DDBJ whole genome shotgun (WGS) entry which is preliminary data.</text>
</comment>
<reference evidence="2" key="1">
    <citation type="submission" date="2020-01" db="EMBL/GenBank/DDBJ databases">
        <title>'Steroidobacter agaridevorans' sp. nov., agar-degrading bacteria isolated from rhizosphere soils.</title>
        <authorList>
            <person name="Ikenaga M."/>
            <person name="Kataoka M."/>
            <person name="Murouchi A."/>
            <person name="Katsuragi S."/>
            <person name="Sakai M."/>
        </authorList>
    </citation>
    <scope>NUCLEOTIDE SEQUENCE [LARGE SCALE GENOMIC DNA]</scope>
    <source>
        <strain evidence="2">YU21-B</strain>
    </source>
</reference>
<dbReference type="AntiFam" id="ANF00178">
    <property type="entry name" value="Shadow ORF (opposite dhbF)"/>
</dbReference>
<dbReference type="EMBL" id="BLJN01000006">
    <property type="protein sequence ID" value="GFE83727.1"/>
    <property type="molecule type" value="Genomic_DNA"/>
</dbReference>
<dbReference type="Proteomes" id="UP000445000">
    <property type="component" value="Unassembled WGS sequence"/>
</dbReference>
<keyword evidence="2" id="KW-1185">Reference proteome</keyword>
<name>A0A829YK49_9GAMM</name>
<organism evidence="1 2">
    <name type="scientific">Steroidobacter agaridevorans</name>
    <dbReference type="NCBI Taxonomy" id="2695856"/>
    <lineage>
        <taxon>Bacteria</taxon>
        <taxon>Pseudomonadati</taxon>
        <taxon>Pseudomonadota</taxon>
        <taxon>Gammaproteobacteria</taxon>
        <taxon>Steroidobacterales</taxon>
        <taxon>Steroidobacteraceae</taxon>
        <taxon>Steroidobacter</taxon>
    </lineage>
</organism>
<evidence type="ECO:0000313" key="2">
    <source>
        <dbReference type="Proteomes" id="UP000445000"/>
    </source>
</evidence>
<accession>A0A829YK49</accession>
<dbReference type="AlphaFoldDB" id="A0A829YK49"/>
<sequence length="88" mass="9925">MRLQYIRLQFAAIVLSDVGDQPSLTWRILSEHYHGCSDMLVCKQLRLNLCQLYTVAAKLNLSIVPTKALYISIRLQSPHVPGSIETIA</sequence>